<dbReference type="GeneID" id="92367982"/>
<accession>A0A1J4MV29</accession>
<dbReference type="VEuPathDB" id="CryptoDB:cand_037980"/>
<dbReference type="PANTHER" id="PTHR34033:SF1">
    <property type="entry name" value="AP-5 COMPLEX SUBUNIT BETA-1"/>
    <property type="match status" value="1"/>
</dbReference>
<proteinExistence type="predicted"/>
<dbReference type="InterPro" id="IPR038741">
    <property type="entry name" value="AP5B1"/>
</dbReference>
<comment type="caution">
    <text evidence="1">The sequence shown here is derived from an EMBL/GenBank/DDBJ whole genome shotgun (WGS) entry which is preliminary data.</text>
</comment>
<dbReference type="GO" id="GO:0030119">
    <property type="term" value="C:AP-type membrane coat adaptor complex"/>
    <property type="evidence" value="ECO:0007669"/>
    <property type="project" value="TreeGrafter"/>
</dbReference>
<reference evidence="1 2" key="1">
    <citation type="submission" date="2016-10" db="EMBL/GenBank/DDBJ databases">
        <title>Reductive evolution of mitochondrial metabolism and differential evolution of invasion-related proteins in Cryptosporidium.</title>
        <authorList>
            <person name="Liu S."/>
            <person name="Roellig D.M."/>
            <person name="Guo Y."/>
            <person name="Li N."/>
            <person name="Frace M.A."/>
            <person name="Tang K."/>
            <person name="Zhang L."/>
            <person name="Feng Y."/>
            <person name="Xiao L."/>
        </authorList>
    </citation>
    <scope>NUCLEOTIDE SEQUENCE [LARGE SCALE GENOMIC DNA]</scope>
    <source>
        <strain evidence="1">30847</strain>
    </source>
</reference>
<dbReference type="GO" id="GO:0016197">
    <property type="term" value="P:endosomal transport"/>
    <property type="evidence" value="ECO:0007669"/>
    <property type="project" value="InterPro"/>
</dbReference>
<sequence>MKQEYEINNSNDLSDLRLKFNWDLEVRKDVLQSLYNSLDSSISMYELRQRDIYKEKVDNNELKYIKKKKKIIRKVNMSSLGFNDLFTEENMASVIFDHIISTIIISPSINTRLEALTILEENCLYILGNPDNIELDYRYWYRYNCTFRVLDDIICVNLRDLAKVCLGLYEASTELAGNNSVNEENLYKALKSKFYIHFTVTLQSQVLVTLTCIIIRCNIYSVLPYWFSRLIVNLFLITKGSILSMRYKISQLKLRNIEGMNILKLYAMECLLELNRTYPGLLKPLLNDKILEDYTLNKTELINRTTNLSNTTSYSDTILNNTKNITDNSNKMHIQSIENSNISDNNSEDCNNKEENYFINQQDDKMSNEDLSKIDFKSDELLLSFLSENINPIIWPDCIENTNNSKIQNNTSKIIFSNDLSIELISSIALNIISNLENPLSKYTKKFLTHLMSYIIDNLKISSCWNTQILIQFLNRIVSILSIPSNILESAMIPFKYSFRLHVIFEAIESEHASFKKSKLSLSLYTDAIHRVISIINNFQLSIPIRLYCTIWLQSLFSDLLEKLIRNYQNTNSLISNDSVDIKDSTKILLDAMLIPSWYDPTALKYNKTCLWLYLTYYLNHINEFKQPITNVYNLLSSMTELMLLKSPIGSHCAYLKILYRIAATFGMDEEFIKTLFNYTCHNINHLTEVKIPYLTQLHIPNTIQLISFIVSDIQESKYRIYLDKFIEYILDYIKTLTDPNDIEVFLLFLIYLSFEKKNLKLNHNLLLLPLNSILIDILEYIITVCFVNTNDTVTRWITGNKIISTLLVIISNEESSYYKNEYFSKISNCLKEYLDIFDVELNNFFNYMEILVGNCSNDIIIKIFQLDGSSNTYDQITNYDIFEDNLNSEDNTLVNDIDYSSIVNFHLIQHFRSEFLNIDDNGTAIFFYEKSQSSYKNNSIIFPFILSLKNSIILQDIENKNSETCLYAIEIHFDYSDNLYHISPVIVPFLKPCSIPTNIEESIKLKSKDIICHLNGDNRSENNELSTTYRKNNGIIYIDSCNVIVLLDVYIKFPKPSKIGVSMEFSDVYGNVLKRELEDFEIELQDLFLPSPTENWNNTVYSYIYKHYKQNKDNQNKILDKKIDYNNLEYPSGNVVTCNKVLDINNENIYCQINKCLIPYNVAHESIVELINGEFDIEESFDFHHDILISEKYNIENYCQQNYRDNDILMHVDYKWFCIYLLPNFHIILQFSITLNTTIIHFYTDYPDILLYMDILFDKWLNS</sequence>
<dbReference type="RefSeq" id="XP_067069836.1">
    <property type="nucleotide sequence ID" value="XM_067214023.1"/>
</dbReference>
<dbReference type="OrthoDB" id="342086at2759"/>
<protein>
    <submittedName>
        <fullName evidence="1">Uncharacterized protein</fullName>
    </submittedName>
</protein>
<dbReference type="EMBL" id="LRBS01000011">
    <property type="protein sequence ID" value="OII77990.1"/>
    <property type="molecule type" value="Genomic_DNA"/>
</dbReference>
<evidence type="ECO:0000313" key="2">
    <source>
        <dbReference type="Proteomes" id="UP000186804"/>
    </source>
</evidence>
<dbReference type="PANTHER" id="PTHR34033">
    <property type="entry name" value="AP-5 COMPLEX SUBUNIT BETA-1"/>
    <property type="match status" value="1"/>
</dbReference>
<dbReference type="Proteomes" id="UP000186804">
    <property type="component" value="Unassembled WGS sequence"/>
</dbReference>
<keyword evidence="2" id="KW-1185">Reference proteome</keyword>
<name>A0A1J4MV29_9CRYT</name>
<gene>
    <name evidence="1" type="ORF">cand_037980</name>
</gene>
<evidence type="ECO:0000313" key="1">
    <source>
        <dbReference type="EMBL" id="OII77990.1"/>
    </source>
</evidence>
<organism evidence="1 2">
    <name type="scientific">Cryptosporidium andersoni</name>
    <dbReference type="NCBI Taxonomy" id="117008"/>
    <lineage>
        <taxon>Eukaryota</taxon>
        <taxon>Sar</taxon>
        <taxon>Alveolata</taxon>
        <taxon>Apicomplexa</taxon>
        <taxon>Conoidasida</taxon>
        <taxon>Coccidia</taxon>
        <taxon>Eucoccidiorida</taxon>
        <taxon>Eimeriorina</taxon>
        <taxon>Cryptosporidiidae</taxon>
        <taxon>Cryptosporidium</taxon>
    </lineage>
</organism>
<dbReference type="AlphaFoldDB" id="A0A1J4MV29"/>